<accession>A0A6I8MCB9</accession>
<dbReference type="EMBL" id="LR738855">
    <property type="protein sequence ID" value="VZH85358.1"/>
    <property type="molecule type" value="Genomic_DNA"/>
</dbReference>
<dbReference type="KEGG" id="crf:FRC0190_01322"/>
<dbReference type="AlphaFoldDB" id="A0A6I8MCB9"/>
<evidence type="ECO:0000313" key="3">
    <source>
        <dbReference type="Proteomes" id="UP000423525"/>
    </source>
</evidence>
<gene>
    <name evidence="2" type="ORF">FRC0190_01322</name>
</gene>
<evidence type="ECO:0000313" key="2">
    <source>
        <dbReference type="EMBL" id="VZH85358.1"/>
    </source>
</evidence>
<dbReference type="RefSeq" id="WP_155872948.1">
    <property type="nucleotide sequence ID" value="NZ_CP168248.1"/>
</dbReference>
<organism evidence="2 3">
    <name type="scientific">Corynebacterium rouxii</name>
    <dbReference type="NCBI Taxonomy" id="2719119"/>
    <lineage>
        <taxon>Bacteria</taxon>
        <taxon>Bacillati</taxon>
        <taxon>Actinomycetota</taxon>
        <taxon>Actinomycetes</taxon>
        <taxon>Mycobacteriales</taxon>
        <taxon>Corynebacteriaceae</taxon>
        <taxon>Corynebacterium</taxon>
    </lineage>
</organism>
<evidence type="ECO:0000256" key="1">
    <source>
        <dbReference type="SAM" id="MobiDB-lite"/>
    </source>
</evidence>
<protein>
    <submittedName>
        <fullName evidence="2">Uncharacterized protein</fullName>
    </submittedName>
</protein>
<name>A0A6I8MCB9_9CORY</name>
<feature type="compositionally biased region" description="Basic residues" evidence="1">
    <location>
        <begin position="75"/>
        <end position="85"/>
    </location>
</feature>
<dbReference type="Proteomes" id="UP000423525">
    <property type="component" value="Chromosome"/>
</dbReference>
<sequence>MNPIIIDADTGRELWNSTACAHHTNITPRTWANYYANNRTPNPVTTWGKSSPLWDAEEVKTWHANRPGSPVKNHPTTHSKPPTHP</sequence>
<proteinExistence type="predicted"/>
<feature type="region of interest" description="Disordered" evidence="1">
    <location>
        <begin position="63"/>
        <end position="85"/>
    </location>
</feature>
<reference evidence="2 3" key="1">
    <citation type="submission" date="2019-11" db="EMBL/GenBank/DDBJ databases">
        <authorList>
            <person name="Brisse S."/>
        </authorList>
    </citation>
    <scope>NUCLEOTIDE SEQUENCE [LARGE SCALE GENOMIC DNA]</scope>
    <source>
        <strain evidence="2">FRC0190</strain>
    </source>
</reference>